<dbReference type="PIRSF" id="PIRSF006648">
    <property type="entry name" value="DrrB"/>
    <property type="match status" value="1"/>
</dbReference>
<dbReference type="PANTHER" id="PTHR43229:SF2">
    <property type="entry name" value="NODULATION PROTEIN J"/>
    <property type="match status" value="1"/>
</dbReference>
<evidence type="ECO:0000313" key="9">
    <source>
        <dbReference type="Proteomes" id="UP000763557"/>
    </source>
</evidence>
<comment type="subcellular location">
    <subcellularLocation>
        <location evidence="6">Cell membrane</location>
        <topology evidence="6">Multi-pass membrane protein</topology>
    </subcellularLocation>
    <subcellularLocation>
        <location evidence="1">Membrane</location>
        <topology evidence="1">Multi-pass membrane protein</topology>
    </subcellularLocation>
</comment>
<protein>
    <recommendedName>
        <fullName evidence="6">Transport permease protein</fullName>
    </recommendedName>
</protein>
<keyword evidence="2 6" id="KW-0812">Transmembrane</keyword>
<keyword evidence="6" id="KW-0813">Transport</keyword>
<evidence type="ECO:0000256" key="3">
    <source>
        <dbReference type="ARBA" id="ARBA00022989"/>
    </source>
</evidence>
<keyword evidence="9" id="KW-1185">Reference proteome</keyword>
<dbReference type="InterPro" id="IPR013525">
    <property type="entry name" value="ABC2_TM"/>
</dbReference>
<proteinExistence type="inferred from homology"/>
<feature type="transmembrane region" description="Helical" evidence="6">
    <location>
        <begin position="227"/>
        <end position="245"/>
    </location>
</feature>
<sequence length="251" mass="26627">MTSLSHAVNDSALMLGRNLRHTLRNPSTLFGSLLVPIILILVFVYILGGAFTAGGEYVDYIAPGGLVLTMGYGVASTAIAVANDMADGIIARFRTMAISRAAVLTGHVVGSSLRTVVCVALVIGVLLIMGFRPSAGFAEWLGVAGVVVMMALATSWLTVAFGLAAKTVEGASFATFPLVFLPFISSAFAPTNTMPAAVRWFTDNQPFTPVIETLRGLLIGTPIGDSWIWAVIWCALMAFGGYFWARALFNR</sequence>
<comment type="similarity">
    <text evidence="6">Belongs to the ABC-2 integral membrane protein family.</text>
</comment>
<dbReference type="InterPro" id="IPR051784">
    <property type="entry name" value="Nod_factor_ABC_transporter"/>
</dbReference>
<evidence type="ECO:0000256" key="2">
    <source>
        <dbReference type="ARBA" id="ARBA00022692"/>
    </source>
</evidence>
<feature type="transmembrane region" description="Helical" evidence="6">
    <location>
        <begin position="27"/>
        <end position="48"/>
    </location>
</feature>
<feature type="transmembrane region" description="Helical" evidence="6">
    <location>
        <begin position="171"/>
        <end position="189"/>
    </location>
</feature>
<evidence type="ECO:0000256" key="1">
    <source>
        <dbReference type="ARBA" id="ARBA00004141"/>
    </source>
</evidence>
<dbReference type="PROSITE" id="PS51012">
    <property type="entry name" value="ABC_TM2"/>
    <property type="match status" value="1"/>
</dbReference>
<feature type="domain" description="ABC transmembrane type-2" evidence="7">
    <location>
        <begin position="27"/>
        <end position="248"/>
    </location>
</feature>
<evidence type="ECO:0000313" key="8">
    <source>
        <dbReference type="EMBL" id="NRN69609.1"/>
    </source>
</evidence>
<dbReference type="PANTHER" id="PTHR43229">
    <property type="entry name" value="NODULATION PROTEIN J"/>
    <property type="match status" value="1"/>
</dbReference>
<keyword evidence="5" id="KW-0046">Antibiotic resistance</keyword>
<feature type="transmembrane region" description="Helical" evidence="6">
    <location>
        <begin position="140"/>
        <end position="164"/>
    </location>
</feature>
<accession>A0ABX2FE04</accession>
<feature type="transmembrane region" description="Helical" evidence="6">
    <location>
        <begin position="103"/>
        <end position="128"/>
    </location>
</feature>
<evidence type="ECO:0000256" key="4">
    <source>
        <dbReference type="ARBA" id="ARBA00023136"/>
    </source>
</evidence>
<dbReference type="RefSeq" id="WP_173139984.1">
    <property type="nucleotide sequence ID" value="NZ_CBCSGW010000024.1"/>
</dbReference>
<dbReference type="EMBL" id="JAAATY010000029">
    <property type="protein sequence ID" value="NRN69609.1"/>
    <property type="molecule type" value="Genomic_DNA"/>
</dbReference>
<dbReference type="InterPro" id="IPR000412">
    <property type="entry name" value="ABC_2_transport"/>
</dbReference>
<dbReference type="Proteomes" id="UP000763557">
    <property type="component" value="Unassembled WGS sequence"/>
</dbReference>
<dbReference type="Pfam" id="PF01061">
    <property type="entry name" value="ABC2_membrane"/>
    <property type="match status" value="1"/>
</dbReference>
<organism evidence="8 9">
    <name type="scientific">Kibdelosporangium persicum</name>
    <dbReference type="NCBI Taxonomy" id="2698649"/>
    <lineage>
        <taxon>Bacteria</taxon>
        <taxon>Bacillati</taxon>
        <taxon>Actinomycetota</taxon>
        <taxon>Actinomycetes</taxon>
        <taxon>Pseudonocardiales</taxon>
        <taxon>Pseudonocardiaceae</taxon>
        <taxon>Kibdelosporangium</taxon>
    </lineage>
</organism>
<evidence type="ECO:0000259" key="7">
    <source>
        <dbReference type="PROSITE" id="PS51012"/>
    </source>
</evidence>
<dbReference type="InterPro" id="IPR047817">
    <property type="entry name" value="ABC2_TM_bact-type"/>
</dbReference>
<reference evidence="8 9" key="1">
    <citation type="submission" date="2020-01" db="EMBL/GenBank/DDBJ databases">
        <title>Kibdelosporangium persica a novel Actinomycetes from a hot desert in Iran.</title>
        <authorList>
            <person name="Safaei N."/>
            <person name="Zaburannyi N."/>
            <person name="Mueller R."/>
            <person name="Wink J."/>
        </authorList>
    </citation>
    <scope>NUCLEOTIDE SEQUENCE [LARGE SCALE GENOMIC DNA]</scope>
    <source>
        <strain evidence="8 9">4NS15</strain>
    </source>
</reference>
<keyword evidence="4 6" id="KW-0472">Membrane</keyword>
<gene>
    <name evidence="8" type="ORF">GC106_68660</name>
</gene>
<comment type="caution">
    <text evidence="8">The sequence shown here is derived from an EMBL/GenBank/DDBJ whole genome shotgun (WGS) entry which is preliminary data.</text>
</comment>
<keyword evidence="6" id="KW-1003">Cell membrane</keyword>
<feature type="transmembrane region" description="Helical" evidence="6">
    <location>
        <begin position="60"/>
        <end position="82"/>
    </location>
</feature>
<name>A0ABX2FE04_9PSEU</name>
<keyword evidence="3 6" id="KW-1133">Transmembrane helix</keyword>
<evidence type="ECO:0000256" key="6">
    <source>
        <dbReference type="RuleBase" id="RU361157"/>
    </source>
</evidence>
<evidence type="ECO:0000256" key="5">
    <source>
        <dbReference type="ARBA" id="ARBA00023251"/>
    </source>
</evidence>